<name>A0A9W7WU11_TRIRA</name>
<organism evidence="1 2">
    <name type="scientific">Triplophysa rosa</name>
    <name type="common">Cave loach</name>
    <dbReference type="NCBI Taxonomy" id="992332"/>
    <lineage>
        <taxon>Eukaryota</taxon>
        <taxon>Metazoa</taxon>
        <taxon>Chordata</taxon>
        <taxon>Craniata</taxon>
        <taxon>Vertebrata</taxon>
        <taxon>Euteleostomi</taxon>
        <taxon>Actinopterygii</taxon>
        <taxon>Neopterygii</taxon>
        <taxon>Teleostei</taxon>
        <taxon>Ostariophysi</taxon>
        <taxon>Cypriniformes</taxon>
        <taxon>Nemacheilidae</taxon>
        <taxon>Triplophysa</taxon>
    </lineage>
</organism>
<reference evidence="1" key="1">
    <citation type="submission" date="2021-02" db="EMBL/GenBank/DDBJ databases">
        <title>Comparative genomics reveals that relaxation of natural selection precedes convergent phenotypic evolution of cavefish.</title>
        <authorList>
            <person name="Peng Z."/>
        </authorList>
    </citation>
    <scope>NUCLEOTIDE SEQUENCE</scope>
    <source>
        <tissue evidence="1">Muscle</tissue>
    </source>
</reference>
<keyword evidence="2" id="KW-1185">Reference proteome</keyword>
<evidence type="ECO:0000313" key="1">
    <source>
        <dbReference type="EMBL" id="KAI7808269.1"/>
    </source>
</evidence>
<evidence type="ECO:0000313" key="2">
    <source>
        <dbReference type="Proteomes" id="UP001059041"/>
    </source>
</evidence>
<dbReference type="Proteomes" id="UP001059041">
    <property type="component" value="Linkage Group LG6"/>
</dbReference>
<protein>
    <submittedName>
        <fullName evidence="1">Uncharacterized protein</fullName>
    </submittedName>
</protein>
<proteinExistence type="predicted"/>
<accession>A0A9W7WU11</accession>
<dbReference type="EMBL" id="JAFHDT010000006">
    <property type="protein sequence ID" value="KAI7808269.1"/>
    <property type="molecule type" value="Genomic_DNA"/>
</dbReference>
<sequence>MSLFKYDSLKVLRANRCSLPAVFQWEISGSSSGCFRTRALERENCVIQTDCNRVQTQLHAAGPLKANVRSAVTVRPAREHTLTTSRLAVPPFPISSRQIGIPDCTHKCLKHHFLTLWSGKYDPIPVQRLFINRAPNVIQKKSMMKRIADGFSAAGTGRRCQTVSERTVGVSPGVEMDAVTRRNAARASFRTLSVCMRVELLVPV</sequence>
<dbReference type="AlphaFoldDB" id="A0A9W7WU11"/>
<comment type="caution">
    <text evidence="1">The sequence shown here is derived from an EMBL/GenBank/DDBJ whole genome shotgun (WGS) entry which is preliminary data.</text>
</comment>
<gene>
    <name evidence="1" type="ORF">IRJ41_000651</name>
</gene>